<evidence type="ECO:0000259" key="5">
    <source>
        <dbReference type="PROSITE" id="PS50909"/>
    </source>
</evidence>
<keyword evidence="7" id="KW-1185">Reference proteome</keyword>
<dbReference type="CDD" id="cd03565">
    <property type="entry name" value="VHS_Tom1_like"/>
    <property type="match status" value="1"/>
</dbReference>
<protein>
    <recommendedName>
        <fullName evidence="8">TOM1-like protein 2</fullName>
    </recommendedName>
</protein>
<evidence type="ECO:0000313" key="6">
    <source>
        <dbReference type="EMBL" id="KAL1129214.1"/>
    </source>
</evidence>
<dbReference type="InterPro" id="IPR014645">
    <property type="entry name" value="TOM1"/>
</dbReference>
<comment type="similarity">
    <text evidence="1">Belongs to the TOM1 family.</text>
</comment>
<evidence type="ECO:0000259" key="4">
    <source>
        <dbReference type="PROSITE" id="PS50179"/>
    </source>
</evidence>
<keyword evidence="2" id="KW-0813">Transport</keyword>
<evidence type="ECO:0000256" key="1">
    <source>
        <dbReference type="ARBA" id="ARBA00007708"/>
    </source>
</evidence>
<gene>
    <name evidence="6" type="ORF">AAG570_013743</name>
</gene>
<dbReference type="Pfam" id="PF00790">
    <property type="entry name" value="VHS"/>
    <property type="match status" value="1"/>
</dbReference>
<dbReference type="PROSITE" id="PS50909">
    <property type="entry name" value="GAT"/>
    <property type="match status" value="1"/>
</dbReference>
<evidence type="ECO:0000256" key="3">
    <source>
        <dbReference type="ARBA" id="ARBA00022927"/>
    </source>
</evidence>
<dbReference type="Proteomes" id="UP001558652">
    <property type="component" value="Unassembled WGS sequence"/>
</dbReference>
<dbReference type="InterPro" id="IPR038425">
    <property type="entry name" value="GAT_sf"/>
</dbReference>
<organism evidence="6 7">
    <name type="scientific">Ranatra chinensis</name>
    <dbReference type="NCBI Taxonomy" id="642074"/>
    <lineage>
        <taxon>Eukaryota</taxon>
        <taxon>Metazoa</taxon>
        <taxon>Ecdysozoa</taxon>
        <taxon>Arthropoda</taxon>
        <taxon>Hexapoda</taxon>
        <taxon>Insecta</taxon>
        <taxon>Pterygota</taxon>
        <taxon>Neoptera</taxon>
        <taxon>Paraneoptera</taxon>
        <taxon>Hemiptera</taxon>
        <taxon>Heteroptera</taxon>
        <taxon>Panheteroptera</taxon>
        <taxon>Nepomorpha</taxon>
        <taxon>Nepidae</taxon>
        <taxon>Ranatrinae</taxon>
        <taxon>Ranatra</taxon>
    </lineage>
</organism>
<dbReference type="Gene3D" id="1.20.58.160">
    <property type="match status" value="1"/>
</dbReference>
<dbReference type="PANTHER" id="PTHR13856">
    <property type="entry name" value="VHS DOMAIN CONTAINING PROTEIN FAMILY"/>
    <property type="match status" value="1"/>
</dbReference>
<dbReference type="AlphaFoldDB" id="A0ABD0YF01"/>
<reference evidence="6 7" key="1">
    <citation type="submission" date="2024-07" db="EMBL/GenBank/DDBJ databases">
        <title>Chromosome-level genome assembly of the water stick insect Ranatra chinensis (Heteroptera: Nepidae).</title>
        <authorList>
            <person name="Liu X."/>
        </authorList>
    </citation>
    <scope>NUCLEOTIDE SEQUENCE [LARGE SCALE GENOMIC DNA]</scope>
    <source>
        <strain evidence="6">Cailab_2021Rc</strain>
        <tissue evidence="6">Muscle</tissue>
    </source>
</reference>
<feature type="domain" description="VHS" evidence="4">
    <location>
        <begin position="1"/>
        <end position="132"/>
    </location>
</feature>
<feature type="domain" description="GAT" evidence="5">
    <location>
        <begin position="176"/>
        <end position="264"/>
    </location>
</feature>
<evidence type="ECO:0008006" key="8">
    <source>
        <dbReference type="Google" id="ProtNLM"/>
    </source>
</evidence>
<dbReference type="InterPro" id="IPR004152">
    <property type="entry name" value="GAT_dom"/>
</dbReference>
<keyword evidence="3" id="KW-0653">Protein transport</keyword>
<dbReference type="GO" id="GO:0015031">
    <property type="term" value="P:protein transport"/>
    <property type="evidence" value="ECO:0007669"/>
    <property type="project" value="UniProtKB-KW"/>
</dbReference>
<dbReference type="SUPFAM" id="SSF48464">
    <property type="entry name" value="ENTH/VHS domain"/>
    <property type="match status" value="1"/>
</dbReference>
<dbReference type="SUPFAM" id="SSF89009">
    <property type="entry name" value="GAT-like domain"/>
    <property type="match status" value="1"/>
</dbReference>
<proteinExistence type="inferred from homology"/>
<dbReference type="PROSITE" id="PS50179">
    <property type="entry name" value="VHS"/>
    <property type="match status" value="1"/>
</dbReference>
<dbReference type="Pfam" id="PF03127">
    <property type="entry name" value="GAT"/>
    <property type="match status" value="1"/>
</dbReference>
<evidence type="ECO:0000256" key="2">
    <source>
        <dbReference type="ARBA" id="ARBA00022448"/>
    </source>
</evidence>
<dbReference type="InterPro" id="IPR002014">
    <property type="entry name" value="VHS_dom"/>
</dbReference>
<dbReference type="Gene3D" id="1.25.40.90">
    <property type="match status" value="1"/>
</dbReference>
<dbReference type="InterPro" id="IPR008942">
    <property type="entry name" value="ENTH_VHS"/>
</dbReference>
<dbReference type="PIRSF" id="PIRSF036948">
    <property type="entry name" value="TOM1"/>
    <property type="match status" value="1"/>
</dbReference>
<dbReference type="PANTHER" id="PTHR13856:SF137">
    <property type="entry name" value="GH05942P"/>
    <property type="match status" value="1"/>
</dbReference>
<comment type="caution">
    <text evidence="6">The sequence shown here is derived from an EMBL/GenBank/DDBJ whole genome shotgun (WGS) entry which is preliminary data.</text>
</comment>
<evidence type="ECO:0000313" key="7">
    <source>
        <dbReference type="Proteomes" id="UP001558652"/>
    </source>
</evidence>
<dbReference type="CDD" id="cd14233">
    <property type="entry name" value="GAT_TOM1_like"/>
    <property type="match status" value="1"/>
</dbReference>
<accession>A0ABD0YF01</accession>
<dbReference type="SMART" id="SM00288">
    <property type="entry name" value="VHS"/>
    <property type="match status" value="1"/>
</dbReference>
<sequence>MEICDIINETEDGPKDAIKAIRKRLQQAAGKNYTIVMYTLTVLETCVKNCGKKFHVLVCSKEFISELVKLIGNELFFMKNSVPGPKNEPPTAVQDKILSLIQSWADAFYQQSEMAGVMQVYQELRLKGIEFPMTDLDSMAPIHTPQKVCRGPTSDGRASPVAPVAAVGSVPPLSQEQSAKLYRELEIMQINMTVFGEMLNELTPGSEHPADWQLLQELNSTCKEMQERLVELVSKLPSDEVTAELLRINDLLNNLFLRYGRYENNREAGLNIKDGDSARTTAKTPASLIDLSDEVTPAQQITTQMAGLGLLSQLSVGIGGQLASLNTVDAQSGTLSPQKNEKEDSEFDMFAQSRNLTYESSKAGGSTYESNRKPDQVSGSLAAVAEARAQGTQNTAAATVCIL</sequence>
<name>A0ABD0YF01_9HEMI</name>
<dbReference type="EMBL" id="JBFDAA010000009">
    <property type="protein sequence ID" value="KAL1129214.1"/>
    <property type="molecule type" value="Genomic_DNA"/>
</dbReference>